<feature type="domain" description="EGF-like" evidence="8">
    <location>
        <begin position="138"/>
        <end position="176"/>
    </location>
</feature>
<feature type="disulfide bond" evidence="6">
    <location>
        <begin position="479"/>
        <end position="488"/>
    </location>
</feature>
<keyword evidence="9" id="KW-1185">Reference proteome</keyword>
<feature type="domain" description="EGF-like" evidence="8">
    <location>
        <begin position="19"/>
        <end position="59"/>
    </location>
</feature>
<keyword evidence="3" id="KW-0677">Repeat</keyword>
<evidence type="ECO:0000259" key="8">
    <source>
        <dbReference type="PROSITE" id="PS50026"/>
    </source>
</evidence>
<keyword evidence="4 6" id="KW-1015">Disulfide bond</keyword>
<dbReference type="SMART" id="SM00181">
    <property type="entry name" value="EGF"/>
    <property type="match status" value="9"/>
</dbReference>
<feature type="disulfide bond" evidence="6">
    <location>
        <begin position="420"/>
        <end position="437"/>
    </location>
</feature>
<sequence length="497" mass="52961">MELLQLLRVLFSLSLASVAFSTCPANHLCDNFGHCNSIDPVYEAYTCDCVDGVTGQLCETNIKECDSNPCPPNWECTDAYNAYSCACQAGFTGPTCSISMVDNPCYPNPCNDQTCTNTTSGYSCQCDDPTLTGPNCETIIVCTASTCKNGGTCLPQWDGANYLCQCPTGYQDRNCETETASSSTPEFIGCWNIDGSSSNANLERYNLGNDLGVTNCQEKAIADGMTNFGMIADIPGKKYCYTGSLGELTKNTNNSASECWSTCPDDGVKPCGKFDFSLNSTYYAVIYSFTYTPPDALDCPSSVCVNGGLCIEEVGGSSCLCPPDYTSADCSVPFDYCDSDPCHDGTCTPKVGGYTCTCPSKVTGDNCEISQACITAPGNTACQNGGTCVPSGSTYTCECFGIWNLVANCSLFNHCYQKPCVNGKCNDTGDNGIGYTCTCDAGWTGVNCDKDIDECDSNPCVYSNTLNCSNLVDLWVCNCDLGFSGLQCETGKNFQDI</sequence>
<evidence type="ECO:0000313" key="9">
    <source>
        <dbReference type="Proteomes" id="UP000887566"/>
    </source>
</evidence>
<evidence type="ECO:0000256" key="5">
    <source>
        <dbReference type="ARBA" id="ARBA00023180"/>
    </source>
</evidence>
<dbReference type="CDD" id="cd00054">
    <property type="entry name" value="EGF_CA"/>
    <property type="match status" value="1"/>
</dbReference>
<dbReference type="AlphaFoldDB" id="A0A914XAU0"/>
<dbReference type="SMART" id="SM00179">
    <property type="entry name" value="EGF_CA"/>
    <property type="match status" value="7"/>
</dbReference>
<feature type="disulfide bond" evidence="6">
    <location>
        <begin position="105"/>
        <end position="115"/>
    </location>
</feature>
<feature type="disulfide bond" evidence="6">
    <location>
        <begin position="337"/>
        <end position="347"/>
    </location>
</feature>
<feature type="chain" id="PRO_5037334050" evidence="7">
    <location>
        <begin position="22"/>
        <end position="497"/>
    </location>
</feature>
<evidence type="ECO:0000313" key="10">
    <source>
        <dbReference type="WBParaSite" id="PSAMB.scaffold715size42891.g8195.t1"/>
    </source>
</evidence>
<protein>
    <submittedName>
        <fullName evidence="10">EGF-like domain-containing protein</fullName>
    </submittedName>
</protein>
<keyword evidence="2 7" id="KW-0732">Signal</keyword>
<feature type="disulfide bond" evidence="6">
    <location>
        <begin position="147"/>
        <end position="164"/>
    </location>
</feature>
<feature type="disulfide bond" evidence="6">
    <location>
        <begin position="87"/>
        <end position="96"/>
    </location>
</feature>
<dbReference type="InterPro" id="IPR000742">
    <property type="entry name" value="EGF"/>
</dbReference>
<feature type="domain" description="EGF-like" evidence="8">
    <location>
        <begin position="61"/>
        <end position="97"/>
    </location>
</feature>
<feature type="domain" description="EGF-like" evidence="8">
    <location>
        <begin position="411"/>
        <end position="449"/>
    </location>
</feature>
<evidence type="ECO:0000256" key="7">
    <source>
        <dbReference type="SAM" id="SignalP"/>
    </source>
</evidence>
<feature type="disulfide bond" evidence="6">
    <location>
        <begin position="49"/>
        <end position="58"/>
    </location>
</feature>
<feature type="disulfide bond" evidence="6">
    <location>
        <begin position="460"/>
        <end position="477"/>
    </location>
</feature>
<dbReference type="Proteomes" id="UP000887566">
    <property type="component" value="Unplaced"/>
</dbReference>
<feature type="disulfide bond" evidence="6">
    <location>
        <begin position="166"/>
        <end position="175"/>
    </location>
</feature>
<evidence type="ECO:0000256" key="3">
    <source>
        <dbReference type="ARBA" id="ARBA00022737"/>
    </source>
</evidence>
<proteinExistence type="predicted"/>
<feature type="signal peptide" evidence="7">
    <location>
        <begin position="1"/>
        <end position="21"/>
    </location>
</feature>
<dbReference type="PROSITE" id="PS00022">
    <property type="entry name" value="EGF_1"/>
    <property type="match status" value="5"/>
</dbReference>
<feature type="disulfide bond" evidence="6">
    <location>
        <begin position="358"/>
        <end position="367"/>
    </location>
</feature>
<dbReference type="SUPFAM" id="SSF57196">
    <property type="entry name" value="EGF/Laminin"/>
    <property type="match status" value="7"/>
</dbReference>
<accession>A0A914XAU0</accession>
<dbReference type="Pfam" id="PF12661">
    <property type="entry name" value="hEGF"/>
    <property type="match status" value="3"/>
</dbReference>
<keyword evidence="5" id="KW-0325">Glycoprotein</keyword>
<organism evidence="9 10">
    <name type="scientific">Plectus sambesii</name>
    <dbReference type="NCBI Taxonomy" id="2011161"/>
    <lineage>
        <taxon>Eukaryota</taxon>
        <taxon>Metazoa</taxon>
        <taxon>Ecdysozoa</taxon>
        <taxon>Nematoda</taxon>
        <taxon>Chromadorea</taxon>
        <taxon>Plectida</taxon>
        <taxon>Plectina</taxon>
        <taxon>Plectoidea</taxon>
        <taxon>Plectidae</taxon>
        <taxon>Plectus</taxon>
    </lineage>
</organism>
<feature type="domain" description="EGF-like" evidence="8">
    <location>
        <begin position="101"/>
        <end position="137"/>
    </location>
</feature>
<feature type="disulfide bond" evidence="6">
    <location>
        <begin position="415"/>
        <end position="425"/>
    </location>
</feature>
<feature type="domain" description="EGF-like" evidence="8">
    <location>
        <begin position="333"/>
        <end position="368"/>
    </location>
</feature>
<name>A0A914XAU0_9BILA</name>
<dbReference type="WBParaSite" id="PSAMB.scaffold715size42891.g8195.t1">
    <property type="protein sequence ID" value="PSAMB.scaffold715size42891.g8195.t1"/>
    <property type="gene ID" value="PSAMB.scaffold715size42891.g8195"/>
</dbReference>
<comment type="caution">
    <text evidence="6">Lacks conserved residue(s) required for the propagation of feature annotation.</text>
</comment>
<dbReference type="FunFam" id="2.10.25.10:FF:000004">
    <property type="entry name" value="Neurogenic locus notch 1"/>
    <property type="match status" value="1"/>
</dbReference>
<dbReference type="PROSITE" id="PS50026">
    <property type="entry name" value="EGF_3"/>
    <property type="match status" value="9"/>
</dbReference>
<dbReference type="PANTHER" id="PTHR12916">
    <property type="entry name" value="CYTOCHROME C OXIDASE POLYPEPTIDE VIC-2"/>
    <property type="match status" value="1"/>
</dbReference>
<evidence type="ECO:0000256" key="1">
    <source>
        <dbReference type="ARBA" id="ARBA00022536"/>
    </source>
</evidence>
<dbReference type="PROSITE" id="PS00010">
    <property type="entry name" value="ASX_HYDROXYL"/>
    <property type="match status" value="2"/>
</dbReference>
<dbReference type="InterPro" id="IPR000152">
    <property type="entry name" value="EGF-type_Asp/Asn_hydroxyl_site"/>
</dbReference>
<dbReference type="InterPro" id="IPR001881">
    <property type="entry name" value="EGF-like_Ca-bd_dom"/>
</dbReference>
<feature type="domain" description="EGF-like" evidence="8">
    <location>
        <begin position="451"/>
        <end position="489"/>
    </location>
</feature>
<feature type="domain" description="EGF-like" evidence="8">
    <location>
        <begin position="295"/>
        <end position="331"/>
    </location>
</feature>
<dbReference type="Pfam" id="PF00008">
    <property type="entry name" value="EGF"/>
    <property type="match status" value="2"/>
</dbReference>
<feature type="disulfide bond" evidence="6">
    <location>
        <begin position="439"/>
        <end position="448"/>
    </location>
</feature>
<dbReference type="PROSITE" id="PS01186">
    <property type="entry name" value="EGF_2"/>
    <property type="match status" value="4"/>
</dbReference>
<dbReference type="PANTHER" id="PTHR12916:SF4">
    <property type="entry name" value="UNINFLATABLE, ISOFORM C"/>
    <property type="match status" value="1"/>
</dbReference>
<feature type="disulfide bond" evidence="6">
    <location>
        <begin position="321"/>
        <end position="330"/>
    </location>
</feature>
<dbReference type="GO" id="GO:0005509">
    <property type="term" value="F:calcium ion binding"/>
    <property type="evidence" value="ECO:0007669"/>
    <property type="project" value="InterPro"/>
</dbReference>
<evidence type="ECO:0000256" key="6">
    <source>
        <dbReference type="PROSITE-ProRule" id="PRU00076"/>
    </source>
</evidence>
<reference evidence="10" key="1">
    <citation type="submission" date="2022-11" db="UniProtKB">
        <authorList>
            <consortium name="WormBaseParasite"/>
        </authorList>
    </citation>
    <scope>IDENTIFICATION</scope>
</reference>
<dbReference type="InterPro" id="IPR013032">
    <property type="entry name" value="EGF-like_CS"/>
</dbReference>
<evidence type="ECO:0000256" key="4">
    <source>
        <dbReference type="ARBA" id="ARBA00023157"/>
    </source>
</evidence>
<evidence type="ECO:0000256" key="2">
    <source>
        <dbReference type="ARBA" id="ARBA00022729"/>
    </source>
</evidence>
<keyword evidence="1 6" id="KW-0245">EGF-like domain</keyword>
<dbReference type="Gene3D" id="2.10.25.10">
    <property type="entry name" value="Laminin"/>
    <property type="match status" value="8"/>
</dbReference>
<feature type="domain" description="EGF-like" evidence="8">
    <location>
        <begin position="369"/>
        <end position="410"/>
    </location>
</feature>